<dbReference type="GO" id="GO:0090529">
    <property type="term" value="P:cell septum assembly"/>
    <property type="evidence" value="ECO:0007669"/>
    <property type="project" value="InterPro"/>
</dbReference>
<dbReference type="PANTHER" id="PTHR35851">
    <property type="entry name" value="CELL DIVISION PROTEIN FTSQ"/>
    <property type="match status" value="1"/>
</dbReference>
<dbReference type="AlphaFoldDB" id="W0DTE5"/>
<dbReference type="Pfam" id="PF03799">
    <property type="entry name" value="FtsQ_DivIB_C"/>
    <property type="match status" value="1"/>
</dbReference>
<keyword evidence="3" id="KW-0997">Cell inner membrane</keyword>
<dbReference type="Proteomes" id="UP000005380">
    <property type="component" value="Chromosome"/>
</dbReference>
<keyword evidence="5 9" id="KW-0812">Transmembrane</keyword>
<evidence type="ECO:0000256" key="2">
    <source>
        <dbReference type="ARBA" id="ARBA00022475"/>
    </source>
</evidence>
<dbReference type="Pfam" id="PF08478">
    <property type="entry name" value="POTRA_1"/>
    <property type="match status" value="1"/>
</dbReference>
<feature type="domain" description="POTRA" evidence="10">
    <location>
        <begin position="32"/>
        <end position="100"/>
    </location>
</feature>
<keyword evidence="8" id="KW-0131">Cell cycle</keyword>
<dbReference type="GO" id="GO:0016020">
    <property type="term" value="C:membrane"/>
    <property type="evidence" value="ECO:0007669"/>
    <property type="project" value="UniProtKB-SubCell"/>
</dbReference>
<keyword evidence="12" id="KW-1185">Reference proteome</keyword>
<keyword evidence="7 9" id="KW-0472">Membrane</keyword>
<dbReference type="InterPro" id="IPR034746">
    <property type="entry name" value="POTRA"/>
</dbReference>
<dbReference type="InterPro" id="IPR045335">
    <property type="entry name" value="FtsQ_C_sf"/>
</dbReference>
<sequence>MLHRWLKLGLVVLLAGLVVVWVLLMMKPEQNATLSYKIISPLQNITLDQVEDQIWPYLEQSFWDVDLVGLQQVLQLNPWVESAFVSKQWPNQLVLKLVEREPVARWRQQSLVDRQGVIFNPDDVAAFGHLVVLDAHELQSRAMLRHWSEVQALLNPLDWQVLGMTWFADDVLKVDVDAGHQIYLIASDKKQLVQRFMLAWPKLSDSTVQPVILNSALKQSARWKIDLRYSNGMALNPLNNVD</sequence>
<evidence type="ECO:0000256" key="1">
    <source>
        <dbReference type="ARBA" id="ARBA00004370"/>
    </source>
</evidence>
<evidence type="ECO:0000256" key="8">
    <source>
        <dbReference type="ARBA" id="ARBA00023306"/>
    </source>
</evidence>
<comment type="subcellular location">
    <subcellularLocation>
        <location evidence="1">Membrane</location>
    </subcellularLocation>
</comment>
<evidence type="ECO:0000256" key="4">
    <source>
        <dbReference type="ARBA" id="ARBA00022618"/>
    </source>
</evidence>
<evidence type="ECO:0000256" key="3">
    <source>
        <dbReference type="ARBA" id="ARBA00022519"/>
    </source>
</evidence>
<dbReference type="InParanoid" id="W0DTE5"/>
<dbReference type="KEGG" id="tao:THIAE_01190"/>
<name>W0DTE5_9GAMM</name>
<evidence type="ECO:0000313" key="11">
    <source>
        <dbReference type="EMBL" id="AHF00558.1"/>
    </source>
</evidence>
<protein>
    <submittedName>
        <fullName evidence="11">Cell division protein FtsQ</fullName>
    </submittedName>
</protein>
<dbReference type="InterPro" id="IPR026579">
    <property type="entry name" value="FtsQ"/>
</dbReference>
<evidence type="ECO:0000256" key="6">
    <source>
        <dbReference type="ARBA" id="ARBA00022989"/>
    </source>
</evidence>
<dbReference type="PANTHER" id="PTHR35851:SF1">
    <property type="entry name" value="CELL DIVISION PROTEIN FTSQ"/>
    <property type="match status" value="1"/>
</dbReference>
<feature type="transmembrane region" description="Helical" evidence="9">
    <location>
        <begin position="6"/>
        <end position="26"/>
    </location>
</feature>
<dbReference type="Gene3D" id="3.40.50.11690">
    <property type="entry name" value="Cell division protein FtsQ/DivIB"/>
    <property type="match status" value="1"/>
</dbReference>
<keyword evidence="6 9" id="KW-1133">Transmembrane helix</keyword>
<accession>W0DTE5</accession>
<dbReference type="RefSeq" id="WP_006459522.1">
    <property type="nucleotide sequence ID" value="NZ_CP007030.1"/>
</dbReference>
<dbReference type="EMBL" id="CP007030">
    <property type="protein sequence ID" value="AHF00558.1"/>
    <property type="molecule type" value="Genomic_DNA"/>
</dbReference>
<evidence type="ECO:0000256" key="5">
    <source>
        <dbReference type="ARBA" id="ARBA00022692"/>
    </source>
</evidence>
<dbReference type="PROSITE" id="PS51779">
    <property type="entry name" value="POTRA"/>
    <property type="match status" value="1"/>
</dbReference>
<evidence type="ECO:0000256" key="9">
    <source>
        <dbReference type="SAM" id="Phobius"/>
    </source>
</evidence>
<dbReference type="STRING" id="717772.THIAE_01190"/>
<reference evidence="11 12" key="1">
    <citation type="submission" date="2013-12" db="EMBL/GenBank/DDBJ databases">
        <authorList>
            <consortium name="DOE Joint Genome Institute"/>
            <person name="Kappler U."/>
            <person name="Huntemann M."/>
            <person name="Han J."/>
            <person name="Chen A."/>
            <person name="Kyrpides N."/>
            <person name="Mavromatis K."/>
            <person name="Markowitz V."/>
            <person name="Palaniappan K."/>
            <person name="Ivanova N."/>
            <person name="Schaumberg A."/>
            <person name="Pati A."/>
            <person name="Liolios K."/>
            <person name="Nordberg H.P."/>
            <person name="Cantor M.N."/>
            <person name="Hua S.X."/>
            <person name="Woyke T."/>
        </authorList>
    </citation>
    <scope>NUCLEOTIDE SEQUENCE [LARGE SCALE GENOMIC DNA]</scope>
    <source>
        <strain evidence="12">AL2</strain>
    </source>
</reference>
<organism evidence="11 12">
    <name type="scientific">Thiomicrospira aerophila AL3</name>
    <dbReference type="NCBI Taxonomy" id="717772"/>
    <lineage>
        <taxon>Bacteria</taxon>
        <taxon>Pseudomonadati</taxon>
        <taxon>Pseudomonadota</taxon>
        <taxon>Gammaproteobacteria</taxon>
        <taxon>Thiotrichales</taxon>
        <taxon>Piscirickettsiaceae</taxon>
        <taxon>Thiomicrospira</taxon>
    </lineage>
</organism>
<evidence type="ECO:0000313" key="12">
    <source>
        <dbReference type="Proteomes" id="UP000005380"/>
    </source>
</evidence>
<gene>
    <name evidence="11" type="ORF">THIAE_01190</name>
</gene>
<dbReference type="FunCoup" id="W0DTE5">
    <property type="interactions" value="68"/>
</dbReference>
<keyword evidence="4 11" id="KW-0132">Cell division</keyword>
<proteinExistence type="predicted"/>
<evidence type="ECO:0000259" key="10">
    <source>
        <dbReference type="PROSITE" id="PS51779"/>
    </source>
</evidence>
<dbReference type="InterPro" id="IPR005548">
    <property type="entry name" value="Cell_div_FtsQ/DivIB_C"/>
</dbReference>
<dbReference type="OrthoDB" id="9790370at2"/>
<keyword evidence="2" id="KW-1003">Cell membrane</keyword>
<evidence type="ECO:0000256" key="7">
    <source>
        <dbReference type="ARBA" id="ARBA00023136"/>
    </source>
</evidence>
<dbReference type="eggNOG" id="COG1589">
    <property type="taxonomic scope" value="Bacteria"/>
</dbReference>
<dbReference type="InterPro" id="IPR013685">
    <property type="entry name" value="POTRA_FtsQ_type"/>
</dbReference>
<dbReference type="HOGENOM" id="CLU_064041_2_1_6"/>
<dbReference type="Gene3D" id="3.10.20.310">
    <property type="entry name" value="membrane protein fhac"/>
    <property type="match status" value="1"/>
</dbReference>